<keyword evidence="4 11" id="KW-0963">Cytoplasm</keyword>
<accession>M1M346</accession>
<dbReference type="Gene3D" id="1.10.443.10">
    <property type="entry name" value="Intergrase catalytic core"/>
    <property type="match status" value="1"/>
</dbReference>
<dbReference type="KEGG" id="kde:CDSE_0357"/>
<dbReference type="OrthoDB" id="9801717at2"/>
<evidence type="ECO:0000256" key="7">
    <source>
        <dbReference type="ARBA" id="ARBA00022908"/>
    </source>
</evidence>
<evidence type="ECO:0000256" key="11">
    <source>
        <dbReference type="HAMAP-Rule" id="MF_01807"/>
    </source>
</evidence>
<comment type="function">
    <text evidence="11">Site-specific tyrosine recombinase, which acts by catalyzing the cutting and rejoining of the recombining DNA molecules. The XerC-XerD complex is essential to convert dimers of the bacterial chromosome into monomers to permit their segregation at cell division. It also contributes to the segregational stability of plasmids.</text>
</comment>
<comment type="subcellular location">
    <subcellularLocation>
        <location evidence="1 11">Cytoplasm</location>
    </subcellularLocation>
</comment>
<dbReference type="Proteomes" id="UP000011547">
    <property type="component" value="Chromosome"/>
</dbReference>
<dbReference type="InterPro" id="IPR023009">
    <property type="entry name" value="Tyrosine_recombinase_XerC/XerD"/>
</dbReference>
<evidence type="ECO:0000256" key="10">
    <source>
        <dbReference type="ARBA" id="ARBA00023306"/>
    </source>
</evidence>
<dbReference type="GO" id="GO:0007059">
    <property type="term" value="P:chromosome segregation"/>
    <property type="evidence" value="ECO:0007669"/>
    <property type="project" value="UniProtKB-UniRule"/>
</dbReference>
<dbReference type="HAMAP" id="MF_01807">
    <property type="entry name" value="Recomb_XerD"/>
    <property type="match status" value="1"/>
</dbReference>
<evidence type="ECO:0000256" key="2">
    <source>
        <dbReference type="ARBA" id="ARBA00010450"/>
    </source>
</evidence>
<evidence type="ECO:0000256" key="5">
    <source>
        <dbReference type="ARBA" id="ARBA00022618"/>
    </source>
</evidence>
<evidence type="ECO:0000256" key="4">
    <source>
        <dbReference type="ARBA" id="ARBA00022490"/>
    </source>
</evidence>
<evidence type="ECO:0000259" key="13">
    <source>
        <dbReference type="PROSITE" id="PS51900"/>
    </source>
</evidence>
<feature type="active site" evidence="11">
    <location>
        <position position="254"/>
    </location>
</feature>
<dbReference type="InterPro" id="IPR011932">
    <property type="entry name" value="Recomb_XerD"/>
</dbReference>
<dbReference type="EMBL" id="CP003803">
    <property type="protein sequence ID" value="AGF46690.1"/>
    <property type="molecule type" value="Genomic_DNA"/>
</dbReference>
<keyword evidence="9 11" id="KW-0233">DNA recombination</keyword>
<feature type="active site" description="O-(3'-phospho-DNA)-tyrosine intermediate" evidence="11">
    <location>
        <position position="289"/>
    </location>
</feature>
<dbReference type="InterPro" id="IPR011010">
    <property type="entry name" value="DNA_brk_join_enz"/>
</dbReference>
<reference evidence="14 15" key="1">
    <citation type="journal article" date="2013" name="Genome Biol. Evol.">
        <title>Genome evolution and phylogenomic analysis of candidatus kinetoplastibacterium, the betaproteobacterial endosymbionts of strigomonas and angomonas.</title>
        <authorList>
            <person name="Alves J.M."/>
            <person name="Serrano M.G."/>
            <person name="Maia da Silva F."/>
            <person name="Voegtly L.J."/>
            <person name="Matveyev A.V."/>
            <person name="Teixeira M.M."/>
            <person name="Camargo E.P."/>
            <person name="Buck G.A."/>
        </authorList>
    </citation>
    <scope>NUCLEOTIDE SEQUENCE [LARGE SCALE GENOMIC DNA]</scope>
    <source>
        <strain evidence="14 15">TCC079E</strain>
    </source>
</reference>
<dbReference type="HAMAP" id="MF_01808">
    <property type="entry name" value="Recomb_XerC_XerD"/>
    <property type="match status" value="1"/>
</dbReference>
<dbReference type="PATRIC" id="fig|1208919.3.peg.127"/>
<dbReference type="HOGENOM" id="CLU_027562_9_0_4"/>
<evidence type="ECO:0000313" key="14">
    <source>
        <dbReference type="EMBL" id="AGF46690.1"/>
    </source>
</evidence>
<comment type="similarity">
    <text evidence="2 11">Belongs to the 'phage' integrase family. XerD subfamily.</text>
</comment>
<dbReference type="GO" id="GO:0009037">
    <property type="term" value="F:tyrosine-based site-specific recombinase activity"/>
    <property type="evidence" value="ECO:0007669"/>
    <property type="project" value="UniProtKB-UniRule"/>
</dbReference>
<dbReference type="InterPro" id="IPR010998">
    <property type="entry name" value="Integrase_recombinase_N"/>
</dbReference>
<dbReference type="NCBIfam" id="NF040815">
    <property type="entry name" value="recomb_XerA_Arch"/>
    <property type="match status" value="1"/>
</dbReference>
<evidence type="ECO:0000313" key="15">
    <source>
        <dbReference type="Proteomes" id="UP000011547"/>
    </source>
</evidence>
<dbReference type="InterPro" id="IPR004107">
    <property type="entry name" value="Integrase_SAM-like_N"/>
</dbReference>
<evidence type="ECO:0000256" key="8">
    <source>
        <dbReference type="ARBA" id="ARBA00023125"/>
    </source>
</evidence>
<dbReference type="RefSeq" id="WP_015396101.1">
    <property type="nucleotide sequence ID" value="NC_020294.1"/>
</dbReference>
<dbReference type="PROSITE" id="PS51900">
    <property type="entry name" value="CB"/>
    <property type="match status" value="1"/>
</dbReference>
<feature type="domain" description="Tyr recombinase" evidence="12">
    <location>
        <begin position="118"/>
        <end position="302"/>
    </location>
</feature>
<gene>
    <name evidence="11" type="primary">xerD</name>
    <name evidence="14" type="ORF">CDSE_0357</name>
</gene>
<dbReference type="SUPFAM" id="SSF56349">
    <property type="entry name" value="DNA breaking-rejoining enzymes"/>
    <property type="match status" value="1"/>
</dbReference>
<dbReference type="NCBIfam" id="TIGR02225">
    <property type="entry name" value="recomb_XerD"/>
    <property type="match status" value="1"/>
</dbReference>
<protein>
    <recommendedName>
        <fullName evidence="3 11">Tyrosine recombinase XerD</fullName>
    </recommendedName>
</protein>
<dbReference type="Pfam" id="PF00589">
    <property type="entry name" value="Phage_integrase"/>
    <property type="match status" value="1"/>
</dbReference>
<organism evidence="14 15">
    <name type="scientific">Candidatus Kinetoplastidibacterium desouzai TCC079E</name>
    <dbReference type="NCBI Taxonomy" id="1208919"/>
    <lineage>
        <taxon>Bacteria</taxon>
        <taxon>Pseudomonadati</taxon>
        <taxon>Pseudomonadota</taxon>
        <taxon>Betaproteobacteria</taxon>
        <taxon>Candidatus Kinetoplastidibacterium</taxon>
    </lineage>
</organism>
<comment type="subunit">
    <text evidence="11">Forms a cyclic heterotetrameric complex composed of two molecules of XerC and two molecules of XerD.</text>
</comment>
<dbReference type="InterPro" id="IPR050090">
    <property type="entry name" value="Tyrosine_recombinase_XerCD"/>
</dbReference>
<evidence type="ECO:0000259" key="12">
    <source>
        <dbReference type="PROSITE" id="PS51898"/>
    </source>
</evidence>
<dbReference type="eggNOG" id="COG4974">
    <property type="taxonomic scope" value="Bacteria"/>
</dbReference>
<evidence type="ECO:0000256" key="1">
    <source>
        <dbReference type="ARBA" id="ARBA00004496"/>
    </source>
</evidence>
<dbReference type="NCBIfam" id="NF001399">
    <property type="entry name" value="PRK00283.1"/>
    <property type="match status" value="1"/>
</dbReference>
<dbReference type="Gene3D" id="1.10.150.130">
    <property type="match status" value="1"/>
</dbReference>
<dbReference type="GO" id="GO:0006313">
    <property type="term" value="P:DNA transposition"/>
    <property type="evidence" value="ECO:0007669"/>
    <property type="project" value="UniProtKB-UniRule"/>
</dbReference>
<feature type="domain" description="Core-binding (CB)" evidence="13">
    <location>
        <begin position="11"/>
        <end position="97"/>
    </location>
</feature>
<evidence type="ECO:0000256" key="6">
    <source>
        <dbReference type="ARBA" id="ARBA00022829"/>
    </source>
</evidence>
<dbReference type="InterPro" id="IPR013762">
    <property type="entry name" value="Integrase-like_cat_sf"/>
</dbReference>
<dbReference type="InterPro" id="IPR044068">
    <property type="entry name" value="CB"/>
</dbReference>
<dbReference type="PROSITE" id="PS51898">
    <property type="entry name" value="TYR_RECOMBINASE"/>
    <property type="match status" value="1"/>
</dbReference>
<dbReference type="AlphaFoldDB" id="M1M346"/>
<keyword evidence="5 11" id="KW-0132">Cell division</keyword>
<dbReference type="PANTHER" id="PTHR30349:SF90">
    <property type="entry name" value="TYROSINE RECOMBINASE XERD"/>
    <property type="match status" value="1"/>
</dbReference>
<feature type="active site" evidence="11">
    <location>
        <position position="257"/>
    </location>
</feature>
<keyword evidence="10 11" id="KW-0131">Cell cycle</keyword>
<keyword evidence="15" id="KW-1185">Reference proteome</keyword>
<evidence type="ECO:0000256" key="3">
    <source>
        <dbReference type="ARBA" id="ARBA00015810"/>
    </source>
</evidence>
<dbReference type="PANTHER" id="PTHR30349">
    <property type="entry name" value="PHAGE INTEGRASE-RELATED"/>
    <property type="match status" value="1"/>
</dbReference>
<dbReference type="Pfam" id="PF02899">
    <property type="entry name" value="Phage_int_SAM_1"/>
    <property type="match status" value="1"/>
</dbReference>
<dbReference type="InterPro" id="IPR002104">
    <property type="entry name" value="Integrase_catalytic"/>
</dbReference>
<keyword evidence="7 11" id="KW-0229">DNA integration</keyword>
<feature type="active site" evidence="11">
    <location>
        <position position="158"/>
    </location>
</feature>
<feature type="active site" evidence="11">
    <location>
        <position position="183"/>
    </location>
</feature>
<dbReference type="CDD" id="cd00798">
    <property type="entry name" value="INT_XerDC_C"/>
    <property type="match status" value="1"/>
</dbReference>
<evidence type="ECO:0000256" key="9">
    <source>
        <dbReference type="ARBA" id="ARBA00023172"/>
    </source>
</evidence>
<dbReference type="STRING" id="1208919.CDSE_0357"/>
<proteinExistence type="inferred from homology"/>
<dbReference type="GO" id="GO:0005737">
    <property type="term" value="C:cytoplasm"/>
    <property type="evidence" value="ECO:0007669"/>
    <property type="project" value="UniProtKB-SubCell"/>
</dbReference>
<keyword evidence="6 11" id="KW-0159">Chromosome partition</keyword>
<sequence>MCSRDDRDIRKFSSEITNRFLNSIWLEEGLSNNTISAYKNDLKSFSTWVLNNKNKSIIDNINEDDIQKWFIEQHSSIKASTSNRRLAVLKRFYVWAAREKLVLYNPCISIRTAKYFRQIPITLSEDQVERLIMAPDVNDIRGLRDRAMLEVLYSTGLRVSELVGLKIRDLNLNDGVVHVVLGKGAKDRLVPLGEECMFWVNRYLHDSRSYILKNKKSDFLFITNRSNSMTRQAFWLLIKKYAFIANICTPLSPHAMRHAFATHLLNNGADLRVVQLLLGHSDISTTQIYTHVANERLKKLHLKHHPRG</sequence>
<name>M1M346_9PROT</name>
<dbReference type="GO" id="GO:0051301">
    <property type="term" value="P:cell division"/>
    <property type="evidence" value="ECO:0007669"/>
    <property type="project" value="UniProtKB-KW"/>
</dbReference>
<feature type="active site" evidence="11">
    <location>
        <position position="280"/>
    </location>
</feature>
<dbReference type="GO" id="GO:0003677">
    <property type="term" value="F:DNA binding"/>
    <property type="evidence" value="ECO:0007669"/>
    <property type="project" value="UniProtKB-UniRule"/>
</dbReference>
<keyword evidence="8 11" id="KW-0238">DNA-binding</keyword>